<dbReference type="SMART" id="SM00674">
    <property type="entry name" value="CENPB"/>
    <property type="match status" value="1"/>
</dbReference>
<comment type="subcellular location">
    <subcellularLocation>
        <location evidence="1">Nucleus</location>
    </subcellularLocation>
</comment>
<feature type="domain" description="HTH CENPB-type" evidence="4">
    <location>
        <begin position="56"/>
        <end position="128"/>
    </location>
</feature>
<protein>
    <submittedName>
        <fullName evidence="5">Jerky-like</fullName>
    </submittedName>
</protein>
<dbReference type="InterPro" id="IPR007889">
    <property type="entry name" value="HTH_Psq"/>
</dbReference>
<dbReference type="Pfam" id="PF03221">
    <property type="entry name" value="HTH_Tnp_Tc5"/>
    <property type="match status" value="1"/>
</dbReference>
<keyword evidence="3" id="KW-0539">Nucleus</keyword>
<dbReference type="PANTHER" id="PTHR19303">
    <property type="entry name" value="TRANSPOSON"/>
    <property type="match status" value="1"/>
</dbReference>
<sequence>MCKNLETIKGINNGESLKKIALEFEVCETTVGDWRRNKAQIEAFCSKMDSSKTFEERSTLKKAKTEKLDEAVYLWFEQQRTQGIPISGNILKEKALLLRQKLNENESFSASQGWLDKFKKRHGIRQLAIAREKLSVIKDSAKDFVERFEEMIEKENLTLDQIYIADKTGLFYRMMPSKSLASKEEASAPGYKKRTRVLRTISHVEGVQTLTTTLKYLEQRSDVTLIDLLLLKNWRDRAATDRNSGLLQRKVTDYFKK</sequence>
<evidence type="ECO:0000256" key="1">
    <source>
        <dbReference type="ARBA" id="ARBA00004123"/>
    </source>
</evidence>
<dbReference type="Pfam" id="PF04218">
    <property type="entry name" value="CENP-B_N"/>
    <property type="match status" value="1"/>
</dbReference>
<dbReference type="PANTHER" id="PTHR19303:SF16">
    <property type="entry name" value="JERKY PROTEIN HOMOLOG-LIKE"/>
    <property type="match status" value="1"/>
</dbReference>
<evidence type="ECO:0000259" key="4">
    <source>
        <dbReference type="PROSITE" id="PS51253"/>
    </source>
</evidence>
<dbReference type="InterPro" id="IPR006600">
    <property type="entry name" value="HTH_CenpB_DNA-bd_dom"/>
</dbReference>
<reference evidence="5 6" key="1">
    <citation type="journal article" date="2019" name="Sci. Rep.">
        <title>Orb-weaving spider Araneus ventricosus genome elucidates the spidroin gene catalogue.</title>
        <authorList>
            <person name="Kono N."/>
            <person name="Nakamura H."/>
            <person name="Ohtoshi R."/>
            <person name="Moran D.A.P."/>
            <person name="Shinohara A."/>
            <person name="Yoshida Y."/>
            <person name="Fujiwara M."/>
            <person name="Mori M."/>
            <person name="Tomita M."/>
            <person name="Arakawa K."/>
        </authorList>
    </citation>
    <scope>NUCLEOTIDE SEQUENCE [LARGE SCALE GENOMIC DNA]</scope>
</reference>
<evidence type="ECO:0000256" key="2">
    <source>
        <dbReference type="ARBA" id="ARBA00023125"/>
    </source>
</evidence>
<gene>
    <name evidence="5" type="primary">JRKL_64</name>
    <name evidence="5" type="ORF">AVEN_258825_1</name>
</gene>
<name>A0A4Y2QE70_ARAVE</name>
<keyword evidence="2" id="KW-0238">DNA-binding</keyword>
<dbReference type="Gene3D" id="1.10.10.60">
    <property type="entry name" value="Homeodomain-like"/>
    <property type="match status" value="1"/>
</dbReference>
<accession>A0A4Y2QE70</accession>
<dbReference type="AlphaFoldDB" id="A0A4Y2QE70"/>
<dbReference type="SUPFAM" id="SSF46689">
    <property type="entry name" value="Homeodomain-like"/>
    <property type="match status" value="2"/>
</dbReference>
<organism evidence="5 6">
    <name type="scientific">Araneus ventricosus</name>
    <name type="common">Orbweaver spider</name>
    <name type="synonym">Epeira ventricosa</name>
    <dbReference type="NCBI Taxonomy" id="182803"/>
    <lineage>
        <taxon>Eukaryota</taxon>
        <taxon>Metazoa</taxon>
        <taxon>Ecdysozoa</taxon>
        <taxon>Arthropoda</taxon>
        <taxon>Chelicerata</taxon>
        <taxon>Arachnida</taxon>
        <taxon>Araneae</taxon>
        <taxon>Araneomorphae</taxon>
        <taxon>Entelegynae</taxon>
        <taxon>Araneoidea</taxon>
        <taxon>Araneidae</taxon>
        <taxon>Araneus</taxon>
    </lineage>
</organism>
<dbReference type="InterPro" id="IPR009057">
    <property type="entry name" value="Homeodomain-like_sf"/>
</dbReference>
<evidence type="ECO:0000313" key="6">
    <source>
        <dbReference type="Proteomes" id="UP000499080"/>
    </source>
</evidence>
<dbReference type="Gene3D" id="1.10.10.10">
    <property type="entry name" value="Winged helix-like DNA-binding domain superfamily/Winged helix DNA-binding domain"/>
    <property type="match status" value="1"/>
</dbReference>
<proteinExistence type="predicted"/>
<dbReference type="EMBL" id="BGPR01013425">
    <property type="protein sequence ID" value="GBN60586.1"/>
    <property type="molecule type" value="Genomic_DNA"/>
</dbReference>
<keyword evidence="6" id="KW-1185">Reference proteome</keyword>
<dbReference type="PROSITE" id="PS51253">
    <property type="entry name" value="HTH_CENPB"/>
    <property type="match status" value="1"/>
</dbReference>
<dbReference type="Proteomes" id="UP000499080">
    <property type="component" value="Unassembled WGS sequence"/>
</dbReference>
<evidence type="ECO:0000256" key="3">
    <source>
        <dbReference type="ARBA" id="ARBA00023242"/>
    </source>
</evidence>
<comment type="caution">
    <text evidence="5">The sequence shown here is derived from an EMBL/GenBank/DDBJ whole genome shotgun (WGS) entry which is preliminary data.</text>
</comment>
<dbReference type="GO" id="GO:0003677">
    <property type="term" value="F:DNA binding"/>
    <property type="evidence" value="ECO:0007669"/>
    <property type="project" value="UniProtKB-KW"/>
</dbReference>
<dbReference type="InterPro" id="IPR036388">
    <property type="entry name" value="WH-like_DNA-bd_sf"/>
</dbReference>
<evidence type="ECO:0000313" key="5">
    <source>
        <dbReference type="EMBL" id="GBN60586.1"/>
    </source>
</evidence>
<dbReference type="InterPro" id="IPR050863">
    <property type="entry name" value="CenT-Element_Derived"/>
</dbReference>
<dbReference type="GO" id="GO:0005634">
    <property type="term" value="C:nucleus"/>
    <property type="evidence" value="ECO:0007669"/>
    <property type="project" value="UniProtKB-SubCell"/>
</dbReference>
<dbReference type="OrthoDB" id="6429931at2759"/>